<dbReference type="InterPro" id="IPR027443">
    <property type="entry name" value="IPNS-like_sf"/>
</dbReference>
<proteinExistence type="predicted"/>
<sequence>MLHLAPTKRYTILERGAPIVPRIPLAAAASAHGIQLLKKHGYFVATEIGAALENDVATIETELENFFAKSTERKEKCMGTVYANERGLPMFRRGYERQQHVRECFRVPVQEEGQPWPSPRTKVCWRRVITRFQALSDALLEAVVPGHERGEDFSLAYCFRYGENDGGANGGTDNTLVGEHADVSLVVVEPVARVAGLEVYDLCLKRWVCVEAVCVPGKELVVFVGRALSSKTGLPALKHRVVKAGRARLSFLFEQKYAAFFEGGLQH</sequence>
<keyword evidence="2" id="KW-1185">Reference proteome</keyword>
<dbReference type="AlphaFoldDB" id="A0A8J2ST94"/>
<comment type="caution">
    <text evidence="1">The sequence shown here is derived from an EMBL/GenBank/DDBJ whole genome shotgun (WGS) entry which is preliminary data.</text>
</comment>
<dbReference type="EMBL" id="CAKKNE010000005">
    <property type="protein sequence ID" value="CAH0375843.1"/>
    <property type="molecule type" value="Genomic_DNA"/>
</dbReference>
<evidence type="ECO:0000313" key="1">
    <source>
        <dbReference type="EMBL" id="CAH0375843.1"/>
    </source>
</evidence>
<dbReference type="Proteomes" id="UP000789595">
    <property type="component" value="Unassembled WGS sequence"/>
</dbReference>
<name>A0A8J2ST94_9STRA</name>
<protein>
    <recommendedName>
        <fullName evidence="3">Isopenicillin N synthase-like Fe(2+) 2OG dioxygenase domain-containing protein</fullName>
    </recommendedName>
</protein>
<dbReference type="SUPFAM" id="SSF51197">
    <property type="entry name" value="Clavaminate synthase-like"/>
    <property type="match status" value="1"/>
</dbReference>
<evidence type="ECO:0008006" key="3">
    <source>
        <dbReference type="Google" id="ProtNLM"/>
    </source>
</evidence>
<gene>
    <name evidence="1" type="ORF">PECAL_5P03910</name>
</gene>
<reference evidence="1" key="1">
    <citation type="submission" date="2021-11" db="EMBL/GenBank/DDBJ databases">
        <authorList>
            <consortium name="Genoscope - CEA"/>
            <person name="William W."/>
        </authorList>
    </citation>
    <scope>NUCLEOTIDE SEQUENCE</scope>
</reference>
<organism evidence="1 2">
    <name type="scientific">Pelagomonas calceolata</name>
    <dbReference type="NCBI Taxonomy" id="35677"/>
    <lineage>
        <taxon>Eukaryota</taxon>
        <taxon>Sar</taxon>
        <taxon>Stramenopiles</taxon>
        <taxon>Ochrophyta</taxon>
        <taxon>Pelagophyceae</taxon>
        <taxon>Pelagomonadales</taxon>
        <taxon>Pelagomonadaceae</taxon>
        <taxon>Pelagomonas</taxon>
    </lineage>
</organism>
<dbReference type="OrthoDB" id="46333at2759"/>
<accession>A0A8J2ST94</accession>
<dbReference type="Gene3D" id="2.60.120.330">
    <property type="entry name" value="B-lactam Antibiotic, Isopenicillin N Synthase, Chain"/>
    <property type="match status" value="1"/>
</dbReference>
<evidence type="ECO:0000313" key="2">
    <source>
        <dbReference type="Proteomes" id="UP000789595"/>
    </source>
</evidence>